<accession>A0A1J5RIX0</accession>
<evidence type="ECO:0000313" key="1">
    <source>
        <dbReference type="EMBL" id="OIQ95705.1"/>
    </source>
</evidence>
<sequence length="168" mass="18543">MKRRTCLTMIAMFPWVGASAIENDGARNVDMRGIGLVIVHELAEGAANKEGLQGITETGAQLFASSILNPKNRATGTYAGATIPRLVRVTWREDTTPGDRWTTGKVMGDYTVQVLSRIPREAFDLARAGRKRFLVLTFRIRDDGVDFGWMVRLQDSVPFVALMKGGDL</sequence>
<organism evidence="1">
    <name type="scientific">mine drainage metagenome</name>
    <dbReference type="NCBI Taxonomy" id="410659"/>
    <lineage>
        <taxon>unclassified sequences</taxon>
        <taxon>metagenomes</taxon>
        <taxon>ecological metagenomes</taxon>
    </lineage>
</organism>
<name>A0A1J5RIX0_9ZZZZ</name>
<dbReference type="EMBL" id="MLJW01000161">
    <property type="protein sequence ID" value="OIQ95705.1"/>
    <property type="molecule type" value="Genomic_DNA"/>
</dbReference>
<gene>
    <name evidence="1" type="ORF">GALL_222800</name>
</gene>
<proteinExistence type="predicted"/>
<protein>
    <submittedName>
        <fullName evidence="1">Uncharacterized protein</fullName>
    </submittedName>
</protein>
<dbReference type="AlphaFoldDB" id="A0A1J5RIX0"/>
<reference evidence="1" key="1">
    <citation type="submission" date="2016-10" db="EMBL/GenBank/DDBJ databases">
        <title>Sequence of Gallionella enrichment culture.</title>
        <authorList>
            <person name="Poehlein A."/>
            <person name="Muehling M."/>
            <person name="Daniel R."/>
        </authorList>
    </citation>
    <scope>NUCLEOTIDE SEQUENCE</scope>
</reference>
<comment type="caution">
    <text evidence="1">The sequence shown here is derived from an EMBL/GenBank/DDBJ whole genome shotgun (WGS) entry which is preliminary data.</text>
</comment>